<comment type="caution">
    <text evidence="2">The sequence shown here is derived from an EMBL/GenBank/DDBJ whole genome shotgun (WGS) entry which is preliminary data.</text>
</comment>
<reference evidence="2 3" key="1">
    <citation type="journal article" date="2015" name="Nature">
        <title>rRNA introns, odd ribosomes, and small enigmatic genomes across a large radiation of phyla.</title>
        <authorList>
            <person name="Brown C.T."/>
            <person name="Hug L.A."/>
            <person name="Thomas B.C."/>
            <person name="Sharon I."/>
            <person name="Castelle C.J."/>
            <person name="Singh A."/>
            <person name="Wilkins M.J."/>
            <person name="Williams K.H."/>
            <person name="Banfield J.F."/>
        </authorList>
    </citation>
    <scope>NUCLEOTIDE SEQUENCE [LARGE SCALE GENOMIC DNA]</scope>
</reference>
<evidence type="ECO:0000313" key="3">
    <source>
        <dbReference type="Proteomes" id="UP000034562"/>
    </source>
</evidence>
<feature type="transmembrane region" description="Helical" evidence="1">
    <location>
        <begin position="31"/>
        <end position="52"/>
    </location>
</feature>
<gene>
    <name evidence="2" type="ORF">UU12_C0039G0005</name>
</gene>
<dbReference type="AlphaFoldDB" id="A0A0G0SY02"/>
<evidence type="ECO:0000256" key="1">
    <source>
        <dbReference type="SAM" id="Phobius"/>
    </source>
</evidence>
<proteinExistence type="predicted"/>
<protein>
    <submittedName>
        <fullName evidence="2">Uncharacterized protein</fullName>
    </submittedName>
</protein>
<organism evidence="2 3">
    <name type="scientific">Candidatus Woesebacteria bacterium GW2011_GWA2_40_7b</name>
    <dbReference type="NCBI Taxonomy" id="1618563"/>
    <lineage>
        <taxon>Bacteria</taxon>
        <taxon>Candidatus Woeseibacteriota</taxon>
    </lineage>
</organism>
<sequence length="140" mass="15663">MPKTKTINLLPQEEFDVSTLGRILKWAMGTFRIIVIVTEMIVMTAFLSRFWLDAQNSDLNDAIAIKTAQISAQSDFEKQFRILQHKLSIFKTLTDSPQASIAKLLNGMKNEKSLKTVDLGSLSTSENDAAFTVFSVNIGY</sequence>
<name>A0A0G0SY02_9BACT</name>
<dbReference type="STRING" id="1618563.UU12_C0039G0005"/>
<keyword evidence="1" id="KW-0812">Transmembrane</keyword>
<keyword evidence="1" id="KW-0472">Membrane</keyword>
<accession>A0A0G0SY02</accession>
<evidence type="ECO:0000313" key="2">
    <source>
        <dbReference type="EMBL" id="KKR69678.1"/>
    </source>
</evidence>
<dbReference type="EMBL" id="LBZK01000039">
    <property type="protein sequence ID" value="KKR69678.1"/>
    <property type="molecule type" value="Genomic_DNA"/>
</dbReference>
<dbReference type="Proteomes" id="UP000034562">
    <property type="component" value="Unassembled WGS sequence"/>
</dbReference>
<keyword evidence="1" id="KW-1133">Transmembrane helix</keyword>